<reference evidence="4 5" key="1">
    <citation type="submission" date="2020-09" db="EMBL/GenBank/DDBJ databases">
        <title>Novel species of Mucilaginibacter isolated from a glacier on the Tibetan Plateau.</title>
        <authorList>
            <person name="Liu Q."/>
            <person name="Xin Y.-H."/>
        </authorList>
    </citation>
    <scope>NUCLEOTIDE SEQUENCE [LARGE SCALE GENOMIC DNA]</scope>
    <source>
        <strain evidence="4 5">ZT4R22</strain>
    </source>
</reference>
<keyword evidence="5" id="KW-1185">Reference proteome</keyword>
<feature type="modified residue" description="4-aspartylphosphate" evidence="2">
    <location>
        <position position="53"/>
    </location>
</feature>
<dbReference type="Gene3D" id="3.40.50.2300">
    <property type="match status" value="1"/>
</dbReference>
<feature type="domain" description="Response regulatory" evidence="3">
    <location>
        <begin position="5"/>
        <end position="118"/>
    </location>
</feature>
<keyword evidence="1 2" id="KW-0597">Phosphoprotein</keyword>
<proteinExistence type="predicted"/>
<gene>
    <name evidence="4" type="ORF">IDJ77_24265</name>
</gene>
<dbReference type="RefSeq" id="WP_191191580.1">
    <property type="nucleotide sequence ID" value="NZ_JACWMY010000015.1"/>
</dbReference>
<dbReference type="Pfam" id="PF00072">
    <property type="entry name" value="Response_reg"/>
    <property type="match status" value="1"/>
</dbReference>
<evidence type="ECO:0000313" key="5">
    <source>
        <dbReference type="Proteomes" id="UP000606600"/>
    </source>
</evidence>
<evidence type="ECO:0000256" key="1">
    <source>
        <dbReference type="ARBA" id="ARBA00022553"/>
    </source>
</evidence>
<dbReference type="Proteomes" id="UP000606600">
    <property type="component" value="Unassembled WGS sequence"/>
</dbReference>
<accession>A0ABR7WXN1</accession>
<dbReference type="PANTHER" id="PTHR44591:SF3">
    <property type="entry name" value="RESPONSE REGULATORY DOMAIN-CONTAINING PROTEIN"/>
    <property type="match status" value="1"/>
</dbReference>
<protein>
    <submittedName>
        <fullName evidence="4">Response regulator</fullName>
    </submittedName>
</protein>
<dbReference type="InterPro" id="IPR011006">
    <property type="entry name" value="CheY-like_superfamily"/>
</dbReference>
<dbReference type="SUPFAM" id="SSF52172">
    <property type="entry name" value="CheY-like"/>
    <property type="match status" value="1"/>
</dbReference>
<dbReference type="CDD" id="cd00156">
    <property type="entry name" value="REC"/>
    <property type="match status" value="1"/>
</dbReference>
<dbReference type="InterPro" id="IPR050595">
    <property type="entry name" value="Bact_response_regulator"/>
</dbReference>
<evidence type="ECO:0000259" key="3">
    <source>
        <dbReference type="PROSITE" id="PS50110"/>
    </source>
</evidence>
<organism evidence="4 5">
    <name type="scientific">Mucilaginibacter pankratovii</name>
    <dbReference type="NCBI Taxonomy" id="2772110"/>
    <lineage>
        <taxon>Bacteria</taxon>
        <taxon>Pseudomonadati</taxon>
        <taxon>Bacteroidota</taxon>
        <taxon>Sphingobacteriia</taxon>
        <taxon>Sphingobacteriales</taxon>
        <taxon>Sphingobacteriaceae</taxon>
        <taxon>Mucilaginibacter</taxon>
    </lineage>
</organism>
<dbReference type="InterPro" id="IPR001789">
    <property type="entry name" value="Sig_transdc_resp-reg_receiver"/>
</dbReference>
<dbReference type="PROSITE" id="PS50110">
    <property type="entry name" value="RESPONSE_REGULATORY"/>
    <property type="match status" value="1"/>
</dbReference>
<comment type="caution">
    <text evidence="4">The sequence shown here is derived from an EMBL/GenBank/DDBJ whole genome shotgun (WGS) entry which is preliminary data.</text>
</comment>
<dbReference type="EMBL" id="JACWMY010000015">
    <property type="protein sequence ID" value="MBD1366948.1"/>
    <property type="molecule type" value="Genomic_DNA"/>
</dbReference>
<dbReference type="PANTHER" id="PTHR44591">
    <property type="entry name" value="STRESS RESPONSE REGULATOR PROTEIN 1"/>
    <property type="match status" value="1"/>
</dbReference>
<sequence length="125" mass="14441">MLKKKVLIIENDQDIRNIVEFILEEQGFETMSTPEPEDLSEITTFKPDVILLDEFINSRPGHRLCLKIKRIESLRHIPVIILSTANNIELIATECEANDYISKPFDIEHMLGKVVKLIDHQPLAY</sequence>
<evidence type="ECO:0000256" key="2">
    <source>
        <dbReference type="PROSITE-ProRule" id="PRU00169"/>
    </source>
</evidence>
<name>A0ABR7WXN1_9SPHI</name>
<evidence type="ECO:0000313" key="4">
    <source>
        <dbReference type="EMBL" id="MBD1366948.1"/>
    </source>
</evidence>
<dbReference type="SMART" id="SM00448">
    <property type="entry name" value="REC"/>
    <property type="match status" value="1"/>
</dbReference>